<dbReference type="FunFam" id="1.10.287.130:FF:000002">
    <property type="entry name" value="Two-component osmosensing histidine kinase"/>
    <property type="match status" value="1"/>
</dbReference>
<evidence type="ECO:0000256" key="6">
    <source>
        <dbReference type="ARBA" id="ARBA00022777"/>
    </source>
</evidence>
<dbReference type="InterPro" id="IPR019734">
    <property type="entry name" value="TPR_rpt"/>
</dbReference>
<comment type="catalytic activity">
    <reaction evidence="1">
        <text>ATP + protein L-histidine = ADP + protein N-phospho-L-histidine.</text>
        <dbReference type="EC" id="2.7.13.3"/>
    </reaction>
</comment>
<dbReference type="Pfam" id="PF02518">
    <property type="entry name" value="HATPase_c"/>
    <property type="match status" value="1"/>
</dbReference>
<comment type="caution">
    <text evidence="16">The sequence shown here is derived from an EMBL/GenBank/DDBJ whole genome shotgun (WGS) entry which is preliminary data.</text>
</comment>
<keyword evidence="13" id="KW-1133">Transmembrane helix</keyword>
<dbReference type="Gene3D" id="1.10.287.130">
    <property type="match status" value="1"/>
</dbReference>
<dbReference type="FunFam" id="3.30.565.10:FF:000010">
    <property type="entry name" value="Sensor histidine kinase RcsC"/>
    <property type="match status" value="1"/>
</dbReference>
<comment type="subunit">
    <text evidence="9">At low DSF concentrations, interacts with RpfF.</text>
</comment>
<dbReference type="SUPFAM" id="SSF48452">
    <property type="entry name" value="TPR-like"/>
    <property type="match status" value="2"/>
</dbReference>
<dbReference type="AlphaFoldDB" id="A0A074LL46"/>
<keyword evidence="13" id="KW-0472">Membrane</keyword>
<evidence type="ECO:0000256" key="11">
    <source>
        <dbReference type="PROSITE-ProRule" id="PRU00169"/>
    </source>
</evidence>
<dbReference type="CDD" id="cd16922">
    <property type="entry name" value="HATPase_EvgS-ArcB-TorS-like"/>
    <property type="match status" value="1"/>
</dbReference>
<dbReference type="PANTHER" id="PTHR45339">
    <property type="entry name" value="HYBRID SIGNAL TRANSDUCTION HISTIDINE KINASE J"/>
    <property type="match status" value="1"/>
</dbReference>
<dbReference type="OrthoDB" id="9811889at2"/>
<feature type="transmembrane region" description="Helical" evidence="13">
    <location>
        <begin position="340"/>
        <end position="359"/>
    </location>
</feature>
<dbReference type="SMART" id="SM00028">
    <property type="entry name" value="TPR"/>
    <property type="match status" value="4"/>
</dbReference>
<evidence type="ECO:0000256" key="12">
    <source>
        <dbReference type="PROSITE-ProRule" id="PRU00339"/>
    </source>
</evidence>
<dbReference type="InterPro" id="IPR004358">
    <property type="entry name" value="Sig_transdc_His_kin-like_C"/>
</dbReference>
<feature type="domain" description="Response regulatory" evidence="15">
    <location>
        <begin position="639"/>
        <end position="758"/>
    </location>
</feature>
<dbReference type="InterPro" id="IPR011006">
    <property type="entry name" value="CheY-like_superfamily"/>
</dbReference>
<dbReference type="Gene3D" id="3.40.50.2300">
    <property type="match status" value="1"/>
</dbReference>
<evidence type="ECO:0000256" key="9">
    <source>
        <dbReference type="ARBA" id="ARBA00064003"/>
    </source>
</evidence>
<keyword evidence="8" id="KW-0902">Two-component regulatory system</keyword>
<keyword evidence="4" id="KW-0808">Transferase</keyword>
<dbReference type="eggNOG" id="COG2205">
    <property type="taxonomic scope" value="Bacteria"/>
</dbReference>
<dbReference type="CDD" id="cd17546">
    <property type="entry name" value="REC_hyHK_CKI1_RcsC-like"/>
    <property type="match status" value="1"/>
</dbReference>
<sequence>MNGENQDPMFQKQIIQQVDSLNIWAEKNVENEIFKSRNLSNDALVLARSINYEKGETEALINLGWINYRQDNYDKALEYSLEAYIKAGKLKSPKINIRAAFNIGAIYSDGSKDHLSALQYITYAYEESLKINDLDNSKRALNNMAYLQYMLGEYDKAISILDSIPGIKDESTNPLFLGFSHRTYGDIYSAKGETEKALEHYLQSYKILKEFQSKSNQVSCNVRLGRLYLKLGNYSLANRYLQEGIEISLEHEYKDHIVALFNEMAILHANQQHWEQAYRYQRLYAAWSDSLSNQINSKNMGRMEAKFAFDQKMKEVNLEIKNKELLAAEQLKKQIYERNIFVYASGFMLCLIIITLISLKRIKKAKQVAEMANTAKSDFISVMSHEIRTPLNGVIGFSELLSSTALNNEQKQYVGLINQSAISLIDIINDILDFSKIEAGKMKMELSPTNLDLLGSSSIDLIAFQAYQKNVSLNFNITKDTPAMVLADELRLRQVLINLLGNAIKFTDKGAIELKIEKILDLERNFSMIRFSVKDTGIGISEHNKEKIFEAFSQEDNSTTRKYGGTGLGLTISNRILALMGSKLSLVSEIGSGSTFFCDIKLEQLDILPESLHNDVKMLTPVNLTEQEATLLLSDLEVNILIAEDNPVNMLLTKKLVKQFIPKVKLYEASDGEEAVNIFLKKKLDLILMDIQMPNMNGYEATQKIRKIHTEGSSLPIIALTASALSGEKEKCIQAGLNDYTTKPLDKKMLLNILLKHLLIPTSP</sequence>
<dbReference type="Pfam" id="PF00072">
    <property type="entry name" value="Response_reg"/>
    <property type="match status" value="1"/>
</dbReference>
<dbReference type="SUPFAM" id="SSF47384">
    <property type="entry name" value="Homodimeric domain of signal transducing histidine kinase"/>
    <property type="match status" value="1"/>
</dbReference>
<organism evidence="16 17">
    <name type="scientific">Anditalea andensis</name>
    <dbReference type="NCBI Taxonomy" id="1048983"/>
    <lineage>
        <taxon>Bacteria</taxon>
        <taxon>Pseudomonadati</taxon>
        <taxon>Bacteroidota</taxon>
        <taxon>Cytophagia</taxon>
        <taxon>Cytophagales</taxon>
        <taxon>Cytophagaceae</taxon>
        <taxon>Anditalea</taxon>
    </lineage>
</organism>
<dbReference type="Pfam" id="PF00512">
    <property type="entry name" value="HisKA"/>
    <property type="match status" value="1"/>
</dbReference>
<dbReference type="PROSITE" id="PS50110">
    <property type="entry name" value="RESPONSE_REGULATORY"/>
    <property type="match status" value="1"/>
</dbReference>
<dbReference type="EC" id="2.7.13.3" evidence="2"/>
<evidence type="ECO:0000256" key="5">
    <source>
        <dbReference type="ARBA" id="ARBA00022741"/>
    </source>
</evidence>
<dbReference type="Gene3D" id="3.30.565.10">
    <property type="entry name" value="Histidine kinase-like ATPase, C-terminal domain"/>
    <property type="match status" value="1"/>
</dbReference>
<dbReference type="PANTHER" id="PTHR45339:SF1">
    <property type="entry name" value="HYBRID SIGNAL TRANSDUCTION HISTIDINE KINASE J"/>
    <property type="match status" value="1"/>
</dbReference>
<feature type="repeat" description="TPR" evidence="12">
    <location>
        <begin position="218"/>
        <end position="251"/>
    </location>
</feature>
<dbReference type="PRINTS" id="PR00344">
    <property type="entry name" value="BCTRLSENSOR"/>
</dbReference>
<dbReference type="SMART" id="SM00387">
    <property type="entry name" value="HATPase_c"/>
    <property type="match status" value="1"/>
</dbReference>
<dbReference type="Pfam" id="PF13424">
    <property type="entry name" value="TPR_12"/>
    <property type="match status" value="1"/>
</dbReference>
<dbReference type="SUPFAM" id="SSF52172">
    <property type="entry name" value="CheY-like"/>
    <property type="match status" value="1"/>
</dbReference>
<keyword evidence="6" id="KW-0418">Kinase</keyword>
<proteinExistence type="predicted"/>
<dbReference type="InterPro" id="IPR036097">
    <property type="entry name" value="HisK_dim/P_sf"/>
</dbReference>
<dbReference type="InterPro" id="IPR003661">
    <property type="entry name" value="HisK_dim/P_dom"/>
</dbReference>
<evidence type="ECO:0000313" key="17">
    <source>
        <dbReference type="Proteomes" id="UP000027821"/>
    </source>
</evidence>
<dbReference type="PROSITE" id="PS50109">
    <property type="entry name" value="HIS_KIN"/>
    <property type="match status" value="1"/>
</dbReference>
<accession>A0A074LL46</accession>
<dbReference type="EMBL" id="JMIH01000014">
    <property type="protein sequence ID" value="KEO74562.1"/>
    <property type="molecule type" value="Genomic_DNA"/>
</dbReference>
<dbReference type="InterPro" id="IPR005467">
    <property type="entry name" value="His_kinase_dom"/>
</dbReference>
<dbReference type="InterPro" id="IPR003594">
    <property type="entry name" value="HATPase_dom"/>
</dbReference>
<keyword evidence="3 11" id="KW-0597">Phosphoprotein</keyword>
<dbReference type="Gene3D" id="1.25.40.10">
    <property type="entry name" value="Tetratricopeptide repeat domain"/>
    <property type="match status" value="2"/>
</dbReference>
<keyword evidence="17" id="KW-1185">Reference proteome</keyword>
<dbReference type="PROSITE" id="PS50005">
    <property type="entry name" value="TPR"/>
    <property type="match status" value="1"/>
</dbReference>
<dbReference type="InterPro" id="IPR036890">
    <property type="entry name" value="HATPase_C_sf"/>
</dbReference>
<dbReference type="InterPro" id="IPR011990">
    <property type="entry name" value="TPR-like_helical_dom_sf"/>
</dbReference>
<name>A0A074LL46_9BACT</name>
<dbReference type="CDD" id="cd00082">
    <property type="entry name" value="HisKA"/>
    <property type="match status" value="1"/>
</dbReference>
<dbReference type="SUPFAM" id="SSF55874">
    <property type="entry name" value="ATPase domain of HSP90 chaperone/DNA topoisomerase II/histidine kinase"/>
    <property type="match status" value="1"/>
</dbReference>
<evidence type="ECO:0000256" key="7">
    <source>
        <dbReference type="ARBA" id="ARBA00022840"/>
    </source>
</evidence>
<keyword evidence="7" id="KW-0067">ATP-binding</keyword>
<dbReference type="InterPro" id="IPR001789">
    <property type="entry name" value="Sig_transdc_resp-reg_receiver"/>
</dbReference>
<gene>
    <name evidence="16" type="ORF">EL17_02490</name>
</gene>
<keyword evidence="12" id="KW-0802">TPR repeat</keyword>
<evidence type="ECO:0000259" key="14">
    <source>
        <dbReference type="PROSITE" id="PS50109"/>
    </source>
</evidence>
<dbReference type="eggNOG" id="COG0457">
    <property type="taxonomic scope" value="Bacteria"/>
</dbReference>
<keyword evidence="13" id="KW-0812">Transmembrane</keyword>
<feature type="modified residue" description="4-aspartylphosphate" evidence="11">
    <location>
        <position position="690"/>
    </location>
</feature>
<keyword evidence="5" id="KW-0547">Nucleotide-binding</keyword>
<feature type="domain" description="Histidine kinase" evidence="14">
    <location>
        <begin position="382"/>
        <end position="604"/>
    </location>
</feature>
<evidence type="ECO:0000259" key="15">
    <source>
        <dbReference type="PROSITE" id="PS50110"/>
    </source>
</evidence>
<dbReference type="Proteomes" id="UP000027821">
    <property type="component" value="Unassembled WGS sequence"/>
</dbReference>
<dbReference type="GO" id="GO:0000155">
    <property type="term" value="F:phosphorelay sensor kinase activity"/>
    <property type="evidence" value="ECO:0007669"/>
    <property type="project" value="InterPro"/>
</dbReference>
<evidence type="ECO:0000256" key="3">
    <source>
        <dbReference type="ARBA" id="ARBA00022553"/>
    </source>
</evidence>
<protein>
    <recommendedName>
        <fullName evidence="10">Sensory/regulatory protein RpfC</fullName>
        <ecNumber evidence="2">2.7.13.3</ecNumber>
    </recommendedName>
</protein>
<evidence type="ECO:0000256" key="1">
    <source>
        <dbReference type="ARBA" id="ARBA00000085"/>
    </source>
</evidence>
<evidence type="ECO:0000313" key="16">
    <source>
        <dbReference type="EMBL" id="KEO74562.1"/>
    </source>
</evidence>
<dbReference type="GO" id="GO:0005524">
    <property type="term" value="F:ATP binding"/>
    <property type="evidence" value="ECO:0007669"/>
    <property type="project" value="UniProtKB-KW"/>
</dbReference>
<dbReference type="SMART" id="SM00448">
    <property type="entry name" value="REC"/>
    <property type="match status" value="1"/>
</dbReference>
<evidence type="ECO:0000256" key="8">
    <source>
        <dbReference type="ARBA" id="ARBA00023012"/>
    </source>
</evidence>
<dbReference type="SMART" id="SM00388">
    <property type="entry name" value="HisKA"/>
    <property type="match status" value="1"/>
</dbReference>
<evidence type="ECO:0000256" key="4">
    <source>
        <dbReference type="ARBA" id="ARBA00022679"/>
    </source>
</evidence>
<reference evidence="16 17" key="1">
    <citation type="submission" date="2014-04" db="EMBL/GenBank/DDBJ databases">
        <title>Characterization and application of a salt tolerant electro-active bacterium.</title>
        <authorList>
            <person name="Yang L."/>
            <person name="Wei S."/>
            <person name="Tay Q.X.M."/>
        </authorList>
    </citation>
    <scope>NUCLEOTIDE SEQUENCE [LARGE SCALE GENOMIC DNA]</scope>
    <source>
        <strain evidence="16 17">LY1</strain>
    </source>
</reference>
<dbReference type="STRING" id="1048983.EL17_02490"/>
<evidence type="ECO:0000256" key="13">
    <source>
        <dbReference type="SAM" id="Phobius"/>
    </source>
</evidence>
<evidence type="ECO:0000256" key="10">
    <source>
        <dbReference type="ARBA" id="ARBA00068150"/>
    </source>
</evidence>
<evidence type="ECO:0000256" key="2">
    <source>
        <dbReference type="ARBA" id="ARBA00012438"/>
    </source>
</evidence>